<dbReference type="NCBIfam" id="TIGR00678">
    <property type="entry name" value="holB"/>
    <property type="match status" value="1"/>
</dbReference>
<protein>
    <submittedName>
        <fullName evidence="1">DNA polymerase-3 subunit delta</fullName>
        <ecNumber evidence="1">2.7.7.7</ecNumber>
    </submittedName>
</protein>
<keyword evidence="1" id="KW-0548">Nucleotidyltransferase</keyword>
<accession>A0ABU1IQS5</accession>
<dbReference type="Gene3D" id="3.40.50.300">
    <property type="entry name" value="P-loop containing nucleotide triphosphate hydrolases"/>
    <property type="match status" value="1"/>
</dbReference>
<dbReference type="InterPro" id="IPR027417">
    <property type="entry name" value="P-loop_NTPase"/>
</dbReference>
<reference evidence="1 2" key="1">
    <citation type="submission" date="2023-07" db="EMBL/GenBank/DDBJ databases">
        <title>Genomic Encyclopedia of Type Strains, Phase IV (KMG-IV): sequencing the most valuable type-strain genomes for metagenomic binning, comparative biology and taxonomic classification.</title>
        <authorList>
            <person name="Goeker M."/>
        </authorList>
    </citation>
    <scope>NUCLEOTIDE SEQUENCE [LARGE SCALE GENOMIC DNA]</scope>
    <source>
        <strain evidence="1 2">DSM 45903</strain>
    </source>
</reference>
<evidence type="ECO:0000313" key="1">
    <source>
        <dbReference type="EMBL" id="MDR6227135.1"/>
    </source>
</evidence>
<organism evidence="1 2">
    <name type="scientific">Desmospora profundinema</name>
    <dbReference type="NCBI Taxonomy" id="1571184"/>
    <lineage>
        <taxon>Bacteria</taxon>
        <taxon>Bacillati</taxon>
        <taxon>Bacillota</taxon>
        <taxon>Bacilli</taxon>
        <taxon>Bacillales</taxon>
        <taxon>Thermoactinomycetaceae</taxon>
        <taxon>Desmospora</taxon>
    </lineage>
</organism>
<dbReference type="EC" id="2.7.7.7" evidence="1"/>
<dbReference type="PANTHER" id="PTHR11669:SF8">
    <property type="entry name" value="DNA POLYMERASE III SUBUNIT DELTA"/>
    <property type="match status" value="1"/>
</dbReference>
<gene>
    <name evidence="1" type="ORF">JOE21_003147</name>
</gene>
<dbReference type="RefSeq" id="WP_309867982.1">
    <property type="nucleotide sequence ID" value="NZ_JAVDQG010000007.1"/>
</dbReference>
<sequence length="343" mass="38115">MASLDLFPGRERVIRLLQKGIQSGRITHAYCFAGPRGVGKEQTALILAQSLNCEEEGSEKPCRTCRSCRQIQHGNHPDIRWLAPEGASIKISQMRRLQQQFSYSAAASVTRVVVIRQAEKMTLEAANSLLKFLEEPTSRMVAVLLTEQPHALLPTILSRCQLLRFSPPSSDVIARQLVEEGADPHLARIAAHVGGSVDHGRELLERDTFALICDQVIKWGEEIASGGSDALVTVQTRLLADDEWADRLDRVLDLLLWWLRDVMNHQLNRESQAVFARKSESCRRQASMWTRADLVQGMERVVQARDELSGNVQAQAVLERMVLAMQGGAQHVGSGWSPLSPSG</sequence>
<name>A0ABU1IQS5_9BACL</name>
<keyword evidence="1" id="KW-0808">Transferase</keyword>
<keyword evidence="2" id="KW-1185">Reference proteome</keyword>
<dbReference type="Pfam" id="PF13177">
    <property type="entry name" value="DNA_pol3_delta2"/>
    <property type="match status" value="1"/>
</dbReference>
<dbReference type="SUPFAM" id="SSF52540">
    <property type="entry name" value="P-loop containing nucleoside triphosphate hydrolases"/>
    <property type="match status" value="1"/>
</dbReference>
<evidence type="ECO:0000313" key="2">
    <source>
        <dbReference type="Proteomes" id="UP001185012"/>
    </source>
</evidence>
<comment type="caution">
    <text evidence="1">The sequence shown here is derived from an EMBL/GenBank/DDBJ whole genome shotgun (WGS) entry which is preliminary data.</text>
</comment>
<dbReference type="InterPro" id="IPR004622">
    <property type="entry name" value="DNA_pol_HolB"/>
</dbReference>
<dbReference type="Proteomes" id="UP001185012">
    <property type="component" value="Unassembled WGS sequence"/>
</dbReference>
<dbReference type="PANTHER" id="PTHR11669">
    <property type="entry name" value="REPLICATION FACTOR C / DNA POLYMERASE III GAMMA-TAU SUBUNIT"/>
    <property type="match status" value="1"/>
</dbReference>
<dbReference type="InterPro" id="IPR050238">
    <property type="entry name" value="DNA_Rep/Repair_Clamp_Loader"/>
</dbReference>
<dbReference type="EMBL" id="JAVDQG010000007">
    <property type="protein sequence ID" value="MDR6227135.1"/>
    <property type="molecule type" value="Genomic_DNA"/>
</dbReference>
<proteinExistence type="predicted"/>
<dbReference type="GO" id="GO:0003887">
    <property type="term" value="F:DNA-directed DNA polymerase activity"/>
    <property type="evidence" value="ECO:0007669"/>
    <property type="project" value="UniProtKB-EC"/>
</dbReference>